<keyword evidence="1" id="KW-0966">Cell projection</keyword>
<evidence type="ECO:0000313" key="2">
    <source>
        <dbReference type="Proteomes" id="UP000463975"/>
    </source>
</evidence>
<evidence type="ECO:0000313" key="1">
    <source>
        <dbReference type="EMBL" id="QHI96515.1"/>
    </source>
</evidence>
<dbReference type="Proteomes" id="UP000463975">
    <property type="component" value="Plasmid unnamed1"/>
</dbReference>
<accession>A0A6P1NCY3</accession>
<geneLocation type="plasmid" evidence="1 2">
    <name>unnamed1</name>
</geneLocation>
<dbReference type="RefSeq" id="WP_160619572.1">
    <property type="nucleotide sequence ID" value="NZ_CP047653.1"/>
</dbReference>
<dbReference type="KEGG" id="bomb:GT348_08875"/>
<sequence>MSLTIGRYGATGTNSILSQGIKRIEDEQESVAWQTANGTISPSLAGLGDKRDIALKLSPKMDAIKGYQANISSVQNRLSVSANSLKQLTDLAQNLNKMLIQMQTISDTGSGSAHGTAVTARSGLDILKQALNATDGVGYIFSGANERAKTIPSTESLADSKLAKTIADYVNNLTDDNVSEVIAAATKAAADNSSDLTVFNQSISVSAKEASSLRKSVIIGDNAQSTTTGVVATEGDQASDDTTTGSPIRDLMRDMMIVASLSDKTLASPGVSKLVNKLQRSVKDTANKLVNLETTNGAHQNDLKAQQGTLQSVGTMLTTYMGDTIQPDMGALSIKTNDLKVQLEASFLLINKMKNLTLANYI</sequence>
<gene>
    <name evidence="1" type="ORF">GT348_08875</name>
</gene>
<keyword evidence="1" id="KW-0614">Plasmid</keyword>
<dbReference type="AlphaFoldDB" id="A0A6P1NCY3"/>
<organism evidence="1 2">
    <name type="scientific">Aristophania vespae</name>
    <dbReference type="NCBI Taxonomy" id="2697033"/>
    <lineage>
        <taxon>Bacteria</taxon>
        <taxon>Pseudomonadati</taxon>
        <taxon>Pseudomonadota</taxon>
        <taxon>Alphaproteobacteria</taxon>
        <taxon>Acetobacterales</taxon>
        <taxon>Acetobacteraceae</taxon>
        <taxon>Aristophania</taxon>
    </lineage>
</organism>
<name>A0A6P1NCY3_9PROT</name>
<dbReference type="EMBL" id="CP047653">
    <property type="protein sequence ID" value="QHI96515.1"/>
    <property type="molecule type" value="Genomic_DNA"/>
</dbReference>
<dbReference type="SUPFAM" id="SSF64518">
    <property type="entry name" value="Phase 1 flagellin"/>
    <property type="match status" value="1"/>
</dbReference>
<reference evidence="1 2" key="1">
    <citation type="submission" date="2020-01" db="EMBL/GenBank/DDBJ databases">
        <title>Genome sequencing of strain KACC 21507.</title>
        <authorList>
            <person name="Heo J."/>
            <person name="Kim S.-J."/>
            <person name="Kim J.-S."/>
            <person name="Hong S.-B."/>
            <person name="Kwon S.-W."/>
        </authorList>
    </citation>
    <scope>NUCLEOTIDE SEQUENCE [LARGE SCALE GENOMIC DNA]</scope>
    <source>
        <strain evidence="1 2">KACC 21507</strain>
        <plasmid evidence="1 2">unnamed1</plasmid>
    </source>
</reference>
<proteinExistence type="predicted"/>
<keyword evidence="1" id="KW-0282">Flagellum</keyword>
<keyword evidence="1" id="KW-0969">Cilium</keyword>
<keyword evidence="2" id="KW-1185">Reference proteome</keyword>
<protein>
    <submittedName>
        <fullName evidence="1">Flagellar biosynthesis protein FlgL</fullName>
    </submittedName>
</protein>